<dbReference type="InterPro" id="IPR036422">
    <property type="entry name" value="RuBisCO_lsu_N_sf"/>
</dbReference>
<comment type="caution">
    <text evidence="6">The sequence shown here is derived from an EMBL/GenBank/DDBJ whole genome shotgun (WGS) entry which is preliminary data.</text>
</comment>
<reference evidence="6 7" key="1">
    <citation type="submission" date="2018-06" db="EMBL/GenBank/DDBJ databases">
        <title>Extensive metabolic versatility and redundancy in microbially diverse, dynamic hydrothermal sediments.</title>
        <authorList>
            <person name="Dombrowski N."/>
            <person name="Teske A."/>
            <person name="Baker B.J."/>
        </authorList>
    </citation>
    <scope>NUCLEOTIDE SEQUENCE [LARGE SCALE GENOMIC DNA]</scope>
    <source>
        <strain evidence="6">B34_G17</strain>
    </source>
</reference>
<dbReference type="InterPro" id="IPR033966">
    <property type="entry name" value="RuBisCO"/>
</dbReference>
<dbReference type="InterPro" id="IPR000685">
    <property type="entry name" value="RuBisCO_lsu_C"/>
</dbReference>
<dbReference type="InterPro" id="IPR017443">
    <property type="entry name" value="RuBisCO_lsu_fd_N"/>
</dbReference>
<name>A0A497EUZ3_9CREN</name>
<dbReference type="Gene3D" id="3.20.20.110">
    <property type="entry name" value="Ribulose bisphosphate carboxylase, large subunit, C-terminal domain"/>
    <property type="match status" value="1"/>
</dbReference>
<feature type="domain" description="Ribulose bisphosphate carboxylase large subunit ferrodoxin-like N-terminal" evidence="5">
    <location>
        <begin position="19"/>
        <end position="122"/>
    </location>
</feature>
<evidence type="ECO:0000313" key="6">
    <source>
        <dbReference type="EMBL" id="RLE50791.1"/>
    </source>
</evidence>
<evidence type="ECO:0000256" key="2">
    <source>
        <dbReference type="ARBA" id="ARBA00022723"/>
    </source>
</evidence>
<gene>
    <name evidence="6" type="ORF">DRJ33_07135</name>
</gene>
<evidence type="ECO:0000256" key="1">
    <source>
        <dbReference type="ARBA" id="ARBA00001946"/>
    </source>
</evidence>
<evidence type="ECO:0000259" key="5">
    <source>
        <dbReference type="Pfam" id="PF02788"/>
    </source>
</evidence>
<dbReference type="Gene3D" id="3.30.70.150">
    <property type="entry name" value="RuBisCO large subunit, N-terminal domain"/>
    <property type="match status" value="1"/>
</dbReference>
<dbReference type="Proteomes" id="UP000272051">
    <property type="component" value="Unassembled WGS sequence"/>
</dbReference>
<dbReference type="GO" id="GO:0015977">
    <property type="term" value="P:carbon fixation"/>
    <property type="evidence" value="ECO:0007669"/>
    <property type="project" value="InterPro"/>
</dbReference>
<dbReference type="AlphaFoldDB" id="A0A497EUZ3"/>
<keyword evidence="3" id="KW-0460">Magnesium</keyword>
<comment type="cofactor">
    <cofactor evidence="1">
        <name>Mg(2+)</name>
        <dbReference type="ChEBI" id="CHEBI:18420"/>
    </cofactor>
</comment>
<dbReference type="SUPFAM" id="SSF54966">
    <property type="entry name" value="RuBisCO, large subunit, small (N-terminal) domain"/>
    <property type="match status" value="1"/>
</dbReference>
<accession>A0A497EUZ3</accession>
<evidence type="ECO:0000313" key="7">
    <source>
        <dbReference type="Proteomes" id="UP000272051"/>
    </source>
</evidence>
<dbReference type="GO" id="GO:0016984">
    <property type="term" value="F:ribulose-bisphosphate carboxylase activity"/>
    <property type="evidence" value="ECO:0007669"/>
    <property type="project" value="InterPro"/>
</dbReference>
<feature type="domain" description="Ribulose bisphosphate carboxylase large subunit C-terminal" evidence="4">
    <location>
        <begin position="136"/>
        <end position="227"/>
    </location>
</feature>
<feature type="non-terminal residue" evidence="6">
    <location>
        <position position="232"/>
    </location>
</feature>
<sequence>MSQEADVFLASPESIDPENFLVAKYRVKSRLPLKEAGKQIAVEESIGTWTEIKTTTLWAKLKLAAKVFKTEEENNVVYIAYPIELFDAEAGIANLLSIVAGNLFGLSSLERVRLIDIQVPRRLAESYDGPKFGIEGIRKLVETHANPRPHLGVIVKPKVGLNPKETANVVYEAAIGGADFIKDDETLVNQSFCILEERVSKVMEALDKVEQELGRKPLYAVNITSSYRRMVK</sequence>
<dbReference type="PANTHER" id="PTHR42704:SF17">
    <property type="entry name" value="RIBULOSE BISPHOSPHATE CARBOXYLASE LARGE CHAIN"/>
    <property type="match status" value="1"/>
</dbReference>
<protein>
    <submittedName>
        <fullName evidence="6">Ribulose 1,5-bisphosphate carboxylase large subunit</fullName>
    </submittedName>
</protein>
<dbReference type="SUPFAM" id="SSF51649">
    <property type="entry name" value="RuBisCo, C-terminal domain"/>
    <property type="match status" value="1"/>
</dbReference>
<dbReference type="InterPro" id="IPR036376">
    <property type="entry name" value="RuBisCO_lsu_C_sf"/>
</dbReference>
<dbReference type="PANTHER" id="PTHR42704">
    <property type="entry name" value="RIBULOSE BISPHOSPHATE CARBOXYLASE"/>
    <property type="match status" value="1"/>
</dbReference>
<dbReference type="GO" id="GO:0000287">
    <property type="term" value="F:magnesium ion binding"/>
    <property type="evidence" value="ECO:0007669"/>
    <property type="project" value="InterPro"/>
</dbReference>
<keyword evidence="2" id="KW-0479">Metal-binding</keyword>
<evidence type="ECO:0000259" key="4">
    <source>
        <dbReference type="Pfam" id="PF00016"/>
    </source>
</evidence>
<dbReference type="Pfam" id="PF00016">
    <property type="entry name" value="RuBisCO_large"/>
    <property type="match status" value="1"/>
</dbReference>
<dbReference type="Pfam" id="PF02788">
    <property type="entry name" value="RuBisCO_large_N"/>
    <property type="match status" value="1"/>
</dbReference>
<dbReference type="EMBL" id="QMQX01000157">
    <property type="protein sequence ID" value="RLE50791.1"/>
    <property type="molecule type" value="Genomic_DNA"/>
</dbReference>
<dbReference type="InterPro" id="IPR020878">
    <property type="entry name" value="RuBisCo_large_chain_AS"/>
</dbReference>
<proteinExistence type="predicted"/>
<evidence type="ECO:0000256" key="3">
    <source>
        <dbReference type="ARBA" id="ARBA00022842"/>
    </source>
</evidence>
<dbReference type="PROSITE" id="PS00157">
    <property type="entry name" value="RUBISCO_LARGE"/>
    <property type="match status" value="1"/>
</dbReference>
<organism evidence="6 7">
    <name type="scientific">Thermoproteota archaeon</name>
    <dbReference type="NCBI Taxonomy" id="2056631"/>
    <lineage>
        <taxon>Archaea</taxon>
        <taxon>Thermoproteota</taxon>
    </lineage>
</organism>